<keyword evidence="1" id="KW-0812">Transmembrane</keyword>
<organism evidence="2">
    <name type="scientific">marine sediment metagenome</name>
    <dbReference type="NCBI Taxonomy" id="412755"/>
    <lineage>
        <taxon>unclassified sequences</taxon>
        <taxon>metagenomes</taxon>
        <taxon>ecological metagenomes</taxon>
    </lineage>
</organism>
<name>A0A0F9JR20_9ZZZZ</name>
<dbReference type="AlphaFoldDB" id="A0A0F9JR20"/>
<sequence>MKNKLLLSFVLILLVLPMGLAQEDLIFKQGQAIDLQVPCIFNKSTCDNTFICNLTTNYPNSILLVNNQLMENQTSFYNYTFTSADLNISGLYPNTMVCNNGEFQGAERFVFEVTPTGTFLETGESILFVLLTVAVFIFFLLSFYFALITPYSNEANDNGMVIKVTKLKYVKLFFIMLSYILFIWFLNSLVGISENFISLTLFAGFVGFLFQTLNSLALYFGIFIIVLAFFEIIRDANFNHNLKLLMGAATRR</sequence>
<protein>
    <submittedName>
        <fullName evidence="2">Uncharacterized protein</fullName>
    </submittedName>
</protein>
<dbReference type="EMBL" id="LAZR01010824">
    <property type="protein sequence ID" value="KKM64851.1"/>
    <property type="molecule type" value="Genomic_DNA"/>
</dbReference>
<keyword evidence="1" id="KW-0472">Membrane</keyword>
<proteinExistence type="predicted"/>
<accession>A0A0F9JR20</accession>
<feature type="transmembrane region" description="Helical" evidence="1">
    <location>
        <begin position="216"/>
        <end position="233"/>
    </location>
</feature>
<reference evidence="2" key="1">
    <citation type="journal article" date="2015" name="Nature">
        <title>Complex archaea that bridge the gap between prokaryotes and eukaryotes.</title>
        <authorList>
            <person name="Spang A."/>
            <person name="Saw J.H."/>
            <person name="Jorgensen S.L."/>
            <person name="Zaremba-Niedzwiedzka K."/>
            <person name="Martijn J."/>
            <person name="Lind A.E."/>
            <person name="van Eijk R."/>
            <person name="Schleper C."/>
            <person name="Guy L."/>
            <person name="Ettema T.J."/>
        </authorList>
    </citation>
    <scope>NUCLEOTIDE SEQUENCE</scope>
</reference>
<evidence type="ECO:0000313" key="2">
    <source>
        <dbReference type="EMBL" id="KKM64851.1"/>
    </source>
</evidence>
<gene>
    <name evidence="2" type="ORF">LCGC14_1497230</name>
</gene>
<comment type="caution">
    <text evidence="2">The sequence shown here is derived from an EMBL/GenBank/DDBJ whole genome shotgun (WGS) entry which is preliminary data.</text>
</comment>
<feature type="transmembrane region" description="Helical" evidence="1">
    <location>
        <begin position="126"/>
        <end position="148"/>
    </location>
</feature>
<feature type="transmembrane region" description="Helical" evidence="1">
    <location>
        <begin position="169"/>
        <end position="186"/>
    </location>
</feature>
<keyword evidence="1" id="KW-1133">Transmembrane helix</keyword>
<evidence type="ECO:0000256" key="1">
    <source>
        <dbReference type="SAM" id="Phobius"/>
    </source>
</evidence>